<evidence type="ECO:0000256" key="2">
    <source>
        <dbReference type="SAM" id="Coils"/>
    </source>
</evidence>
<feature type="coiled-coil region" evidence="2">
    <location>
        <begin position="204"/>
        <end position="231"/>
    </location>
</feature>
<sequence>MKFNKAMITLVAAVTLAGSASAVTPVFADTSASIASNKSETNDLLKQIEAANTEVINLNKQIDDKNSQISDATAKISATDAQIKSLSGQITAAQKNVTARKNNLKDQLISLQKKAGSSVSGNVYIDFVLNSQSLSDLIARTMTVGKLSQASKEALDAVTVAKDKLAALKNQQETARQTLVSTKSSLETQKSQLVTLQKTASDKQDALNKQINDHRDELVALQSQFAQEQEKTAAATQAALKTVAASTGSASSKSADSSSSTTKAASSQSTISTTSTSSNSGASSSVISNNTASGSGSHADYSSSGNTYPWGQCTWYVKSVASWAGNGWGNGAEWGASAAAAGFTVNHTPAAGSIIVFAAGQSVGGQWTADGQYGHVAYVQSVSGDSVTITQGGMGFSSPTGPNTQTISGASSYTYIHR</sequence>
<dbReference type="PROSITE" id="PS50911">
    <property type="entry name" value="CHAP"/>
    <property type="match status" value="1"/>
</dbReference>
<organism evidence="6 7">
    <name type="scientific">Lacticaseibacillus zeae DSM 20178 = KCTC 3804</name>
    <dbReference type="NCBI Taxonomy" id="1423816"/>
    <lineage>
        <taxon>Bacteria</taxon>
        <taxon>Bacillati</taxon>
        <taxon>Bacillota</taxon>
        <taxon>Bacilli</taxon>
        <taxon>Lactobacillales</taxon>
        <taxon>Lactobacillaceae</taxon>
        <taxon>Lacticaseibacillus</taxon>
    </lineage>
</organism>
<keyword evidence="1 4" id="KW-0732">Signal</keyword>
<dbReference type="InterPro" id="IPR007921">
    <property type="entry name" value="CHAP_dom"/>
</dbReference>
<feature type="coiled-coil region" evidence="2">
    <location>
        <begin position="41"/>
        <end position="114"/>
    </location>
</feature>
<keyword evidence="2" id="KW-0175">Coiled coil</keyword>
<evidence type="ECO:0000256" key="1">
    <source>
        <dbReference type="ARBA" id="ARBA00022729"/>
    </source>
</evidence>
<evidence type="ECO:0000256" key="3">
    <source>
        <dbReference type="SAM" id="MobiDB-lite"/>
    </source>
</evidence>
<evidence type="ECO:0000313" key="6">
    <source>
        <dbReference type="EMBL" id="KRK13249.1"/>
    </source>
</evidence>
<dbReference type="Proteomes" id="UP000051984">
    <property type="component" value="Unassembled WGS sequence"/>
</dbReference>
<dbReference type="eggNOG" id="COG4942">
    <property type="taxonomic scope" value="Bacteria"/>
</dbReference>
<reference evidence="6 7" key="1">
    <citation type="journal article" date="2015" name="Genome Announc.">
        <title>Expanding the biotechnology potential of lactobacilli through comparative genomics of 213 strains and associated genera.</title>
        <authorList>
            <person name="Sun Z."/>
            <person name="Harris H.M."/>
            <person name="McCann A."/>
            <person name="Guo C."/>
            <person name="Argimon S."/>
            <person name="Zhang W."/>
            <person name="Yang X."/>
            <person name="Jeffery I.B."/>
            <person name="Cooney J.C."/>
            <person name="Kagawa T.F."/>
            <person name="Liu W."/>
            <person name="Song Y."/>
            <person name="Salvetti E."/>
            <person name="Wrobel A."/>
            <person name="Rasinkangas P."/>
            <person name="Parkhill J."/>
            <person name="Rea M.C."/>
            <person name="O'Sullivan O."/>
            <person name="Ritari J."/>
            <person name="Douillard F.P."/>
            <person name="Paul Ross R."/>
            <person name="Yang R."/>
            <person name="Briner A.E."/>
            <person name="Felis G.E."/>
            <person name="de Vos W.M."/>
            <person name="Barrangou R."/>
            <person name="Klaenhammer T.R."/>
            <person name="Caufield P.W."/>
            <person name="Cui Y."/>
            <person name="Zhang H."/>
            <person name="O'Toole P.W."/>
        </authorList>
    </citation>
    <scope>NUCLEOTIDE SEQUENCE [LARGE SCALE GENOMIC DNA]</scope>
    <source>
        <strain evidence="6 7">DSM 20178</strain>
    </source>
</reference>
<dbReference type="SUPFAM" id="SSF54001">
    <property type="entry name" value="Cysteine proteinases"/>
    <property type="match status" value="1"/>
</dbReference>
<dbReference type="Gene3D" id="3.90.1720.10">
    <property type="entry name" value="endopeptidase domain like (from Nostoc punctiforme)"/>
    <property type="match status" value="1"/>
</dbReference>
<proteinExistence type="predicted"/>
<comment type="caution">
    <text evidence="6">The sequence shown here is derived from an EMBL/GenBank/DDBJ whole genome shotgun (WGS) entry which is preliminary data.</text>
</comment>
<name>A0A0R1F169_LACZE</name>
<dbReference type="InterPro" id="IPR038765">
    <property type="entry name" value="Papain-like_cys_pep_sf"/>
</dbReference>
<dbReference type="RefSeq" id="WP_010490240.1">
    <property type="nucleotide sequence ID" value="NZ_AZCT01000002.1"/>
</dbReference>
<feature type="signal peptide" evidence="4">
    <location>
        <begin position="1"/>
        <end position="28"/>
    </location>
</feature>
<dbReference type="Gene3D" id="6.10.250.3150">
    <property type="match status" value="1"/>
</dbReference>
<dbReference type="PRINTS" id="PR01852">
    <property type="entry name" value="SIBAPROTEIN"/>
</dbReference>
<accession>A0A0R1F169</accession>
<dbReference type="eggNOG" id="COG3942">
    <property type="taxonomic scope" value="Bacteria"/>
</dbReference>
<dbReference type="InterPro" id="IPR009148">
    <property type="entry name" value="PcsB-like"/>
</dbReference>
<evidence type="ECO:0000256" key="4">
    <source>
        <dbReference type="SAM" id="SignalP"/>
    </source>
</evidence>
<dbReference type="AlphaFoldDB" id="A0A0R1F169"/>
<evidence type="ECO:0000259" key="5">
    <source>
        <dbReference type="PROSITE" id="PS50911"/>
    </source>
</evidence>
<feature type="region of interest" description="Disordered" evidence="3">
    <location>
        <begin position="246"/>
        <end position="301"/>
    </location>
</feature>
<dbReference type="EMBL" id="AZCT01000002">
    <property type="protein sequence ID" value="KRK13249.1"/>
    <property type="molecule type" value="Genomic_DNA"/>
</dbReference>
<gene>
    <name evidence="6" type="ORF">FD51_GL001451</name>
</gene>
<evidence type="ECO:0000313" key="7">
    <source>
        <dbReference type="Proteomes" id="UP000051984"/>
    </source>
</evidence>
<feature type="chain" id="PRO_5006403725" evidence="4">
    <location>
        <begin position="29"/>
        <end position="418"/>
    </location>
</feature>
<feature type="coiled-coil region" evidence="2">
    <location>
        <begin position="151"/>
        <end position="178"/>
    </location>
</feature>
<dbReference type="InterPro" id="IPR057309">
    <property type="entry name" value="PcsB_CC"/>
</dbReference>
<feature type="domain" description="Peptidase C51" evidence="5">
    <location>
        <begin position="288"/>
        <end position="417"/>
    </location>
</feature>
<protein>
    <submittedName>
        <fullName evidence="6">Surface antigen</fullName>
    </submittedName>
</protein>
<dbReference type="Pfam" id="PF05257">
    <property type="entry name" value="CHAP"/>
    <property type="match status" value="1"/>
</dbReference>
<dbReference type="Pfam" id="PF24568">
    <property type="entry name" value="CC_PcsB"/>
    <property type="match status" value="1"/>
</dbReference>
<dbReference type="PATRIC" id="fig|1423816.3.peg.1515"/>